<dbReference type="SMART" id="SM00267">
    <property type="entry name" value="GGDEF"/>
    <property type="match status" value="1"/>
</dbReference>
<dbReference type="AlphaFoldDB" id="A0A1N6DRU4"/>
<keyword evidence="4" id="KW-0175">Coiled coil</keyword>
<dbReference type="InterPro" id="IPR050469">
    <property type="entry name" value="Diguanylate_Cyclase"/>
</dbReference>
<evidence type="ECO:0000256" key="1">
    <source>
        <dbReference type="ARBA" id="ARBA00001946"/>
    </source>
</evidence>
<comment type="cofactor">
    <cofactor evidence="1">
        <name>Mg(2+)</name>
        <dbReference type="ChEBI" id="CHEBI:18420"/>
    </cofactor>
</comment>
<feature type="domain" description="GGDEF" evidence="5">
    <location>
        <begin position="210"/>
        <end position="346"/>
    </location>
</feature>
<evidence type="ECO:0000256" key="2">
    <source>
        <dbReference type="ARBA" id="ARBA00012528"/>
    </source>
</evidence>
<dbReference type="RefSeq" id="WP_074200685.1">
    <property type="nucleotide sequence ID" value="NZ_FSRE01000001.1"/>
</dbReference>
<feature type="coiled-coil region" evidence="4">
    <location>
        <begin position="97"/>
        <end position="124"/>
    </location>
</feature>
<dbReference type="InterPro" id="IPR043128">
    <property type="entry name" value="Rev_trsase/Diguanyl_cyclase"/>
</dbReference>
<gene>
    <name evidence="6" type="ORF">SAMN05443662_0367</name>
</gene>
<evidence type="ECO:0000256" key="4">
    <source>
        <dbReference type="SAM" id="Coils"/>
    </source>
</evidence>
<dbReference type="OrthoDB" id="5621267at2"/>
<sequence>MTVKYDLLQDPNDKAERAFEQVLEAFKTHHVNPTPLNFAVWYTYFRGNEPRLREEMETILADSFGYSDRYGKELFNKYLLDNDDAMAELDRAIRHLINSIAKKIEQLAQRLDQQTQKLESCTVKLKEDLQPDELKVVAQTVLETAQTLKHDSLEFEQNLLTSAQEIQRLRKELIEARAMSTQDELTGLQNRRAFNETLAQLTVDYEDRPERLHLIMTDIDHFKKFNDTFGHLTGDSVLRFFSKLILKTQGENEAAFRYGGEEFAIVLWDSSLEDVRARAQALREKLQEAHLKRKTDQKPLGTITASFGIGEFKGPEDTIEAFIERADKALYLAKKCGRNQVKTEFDQGCG</sequence>
<dbReference type="SUPFAM" id="SSF55073">
    <property type="entry name" value="Nucleotide cyclase"/>
    <property type="match status" value="1"/>
</dbReference>
<dbReference type="InterPro" id="IPR000160">
    <property type="entry name" value="GGDEF_dom"/>
</dbReference>
<comment type="catalytic activity">
    <reaction evidence="3">
        <text>2 GTP = 3',3'-c-di-GMP + 2 diphosphate</text>
        <dbReference type="Rhea" id="RHEA:24898"/>
        <dbReference type="ChEBI" id="CHEBI:33019"/>
        <dbReference type="ChEBI" id="CHEBI:37565"/>
        <dbReference type="ChEBI" id="CHEBI:58805"/>
        <dbReference type="EC" id="2.7.7.65"/>
    </reaction>
</comment>
<accession>A0A1N6DRU4</accession>
<dbReference type="FunFam" id="3.30.70.270:FF:000001">
    <property type="entry name" value="Diguanylate cyclase domain protein"/>
    <property type="match status" value="1"/>
</dbReference>
<dbReference type="InterPro" id="IPR029787">
    <property type="entry name" value="Nucleotide_cyclase"/>
</dbReference>
<proteinExistence type="predicted"/>
<reference evidence="6 7" key="1">
    <citation type="submission" date="2016-11" db="EMBL/GenBank/DDBJ databases">
        <authorList>
            <person name="Jaros S."/>
            <person name="Januszkiewicz K."/>
            <person name="Wedrychowicz H."/>
        </authorList>
    </citation>
    <scope>NUCLEOTIDE SEQUENCE [LARGE SCALE GENOMIC DNA]</scope>
    <source>
        <strain evidence="6 7">DSM 17737</strain>
    </source>
</reference>
<dbReference type="NCBIfam" id="TIGR00254">
    <property type="entry name" value="GGDEF"/>
    <property type="match status" value="1"/>
</dbReference>
<dbReference type="Gene3D" id="3.30.70.270">
    <property type="match status" value="1"/>
</dbReference>
<dbReference type="PANTHER" id="PTHR45138">
    <property type="entry name" value="REGULATORY COMPONENTS OF SENSORY TRANSDUCTION SYSTEM"/>
    <property type="match status" value="1"/>
</dbReference>
<dbReference type="EC" id="2.7.7.65" evidence="2"/>
<evidence type="ECO:0000259" key="5">
    <source>
        <dbReference type="PROSITE" id="PS50887"/>
    </source>
</evidence>
<protein>
    <recommendedName>
        <fullName evidence="2">diguanylate cyclase</fullName>
        <ecNumber evidence="2">2.7.7.65</ecNumber>
    </recommendedName>
</protein>
<dbReference type="STRING" id="364032.SAMN05443662_0367"/>
<dbReference type="Proteomes" id="UP000198461">
    <property type="component" value="Unassembled WGS sequence"/>
</dbReference>
<evidence type="ECO:0000256" key="3">
    <source>
        <dbReference type="ARBA" id="ARBA00034247"/>
    </source>
</evidence>
<dbReference type="GO" id="GO:0052621">
    <property type="term" value="F:diguanylate cyclase activity"/>
    <property type="evidence" value="ECO:0007669"/>
    <property type="project" value="UniProtKB-EC"/>
</dbReference>
<dbReference type="EMBL" id="FSRE01000001">
    <property type="protein sequence ID" value="SIN73404.1"/>
    <property type="molecule type" value="Genomic_DNA"/>
</dbReference>
<keyword evidence="7" id="KW-1185">Reference proteome</keyword>
<evidence type="ECO:0000313" key="7">
    <source>
        <dbReference type="Proteomes" id="UP000198461"/>
    </source>
</evidence>
<name>A0A1N6DRU4_9GAMM</name>
<evidence type="ECO:0000313" key="6">
    <source>
        <dbReference type="EMBL" id="SIN73404.1"/>
    </source>
</evidence>
<dbReference type="PROSITE" id="PS50887">
    <property type="entry name" value="GGDEF"/>
    <property type="match status" value="1"/>
</dbReference>
<dbReference type="Pfam" id="PF00990">
    <property type="entry name" value="GGDEF"/>
    <property type="match status" value="1"/>
</dbReference>
<organism evidence="6 7">
    <name type="scientific">Sulfurivirga caldicuralii</name>
    <dbReference type="NCBI Taxonomy" id="364032"/>
    <lineage>
        <taxon>Bacteria</taxon>
        <taxon>Pseudomonadati</taxon>
        <taxon>Pseudomonadota</taxon>
        <taxon>Gammaproteobacteria</taxon>
        <taxon>Thiotrichales</taxon>
        <taxon>Piscirickettsiaceae</taxon>
        <taxon>Sulfurivirga</taxon>
    </lineage>
</organism>
<dbReference type="PANTHER" id="PTHR45138:SF9">
    <property type="entry name" value="DIGUANYLATE CYCLASE DGCM-RELATED"/>
    <property type="match status" value="1"/>
</dbReference>
<dbReference type="CDD" id="cd01949">
    <property type="entry name" value="GGDEF"/>
    <property type="match status" value="1"/>
</dbReference>